<evidence type="ECO:0000256" key="2">
    <source>
        <dbReference type="ARBA" id="ARBA00006472"/>
    </source>
</evidence>
<dbReference type="GO" id="GO:0008124">
    <property type="term" value="F:4-alpha-hydroxytetrahydrobiopterin dehydratase activity"/>
    <property type="evidence" value="ECO:0007669"/>
    <property type="project" value="UniProtKB-UniRule"/>
</dbReference>
<dbReference type="InterPro" id="IPR036428">
    <property type="entry name" value="PCD_sf"/>
</dbReference>
<protein>
    <recommendedName>
        <fullName evidence="4">Putative pterin-4-alpha-carbinolamine dehydratase</fullName>
        <shortName evidence="4">PHS</shortName>
        <ecNumber evidence="4">4.2.1.96</ecNumber>
    </recommendedName>
    <alternativeName>
        <fullName evidence="4">4-alpha-hydroxy-tetrahydropterin dehydratase</fullName>
    </alternativeName>
    <alternativeName>
        <fullName evidence="4">Pterin carbinolamine dehydratase</fullName>
        <shortName evidence="4">PCD</shortName>
    </alternativeName>
</protein>
<evidence type="ECO:0000256" key="3">
    <source>
        <dbReference type="ARBA" id="ARBA00023239"/>
    </source>
</evidence>
<dbReference type="AlphaFoldDB" id="A0A7X0PC52"/>
<reference evidence="5 6" key="1">
    <citation type="submission" date="2020-08" db="EMBL/GenBank/DDBJ databases">
        <title>Functional genomics of gut bacteria from endangered species of beetles.</title>
        <authorList>
            <person name="Carlos-Shanley C."/>
        </authorList>
    </citation>
    <scope>NUCLEOTIDE SEQUENCE [LARGE SCALE GENOMIC DNA]</scope>
    <source>
        <strain evidence="5 6">S00198</strain>
    </source>
</reference>
<dbReference type="CDD" id="cd00914">
    <property type="entry name" value="PCD_DCoH_subfamily_b"/>
    <property type="match status" value="1"/>
</dbReference>
<gene>
    <name evidence="5" type="ORF">HNP48_001842</name>
</gene>
<dbReference type="Gene3D" id="3.30.1360.20">
    <property type="entry name" value="Transcriptional coactivator/pterin dehydratase"/>
    <property type="match status" value="1"/>
</dbReference>
<proteinExistence type="inferred from homology"/>
<dbReference type="Proteomes" id="UP000575083">
    <property type="component" value="Unassembled WGS sequence"/>
</dbReference>
<keyword evidence="3 4" id="KW-0456">Lyase</keyword>
<dbReference type="InterPro" id="IPR001533">
    <property type="entry name" value="Pterin_deHydtase"/>
</dbReference>
<evidence type="ECO:0000313" key="5">
    <source>
        <dbReference type="EMBL" id="MBB6559175.1"/>
    </source>
</evidence>
<comment type="similarity">
    <text evidence="2 4">Belongs to the pterin-4-alpha-carbinolamine dehydratase family.</text>
</comment>
<dbReference type="NCBIfam" id="NF002017">
    <property type="entry name" value="PRK00823.1-2"/>
    <property type="match status" value="1"/>
</dbReference>
<dbReference type="PANTHER" id="PTHR12599:SF0">
    <property type="entry name" value="PTERIN-4-ALPHA-CARBINOLAMINE DEHYDRATASE"/>
    <property type="match status" value="1"/>
</dbReference>
<dbReference type="Pfam" id="PF01329">
    <property type="entry name" value="Pterin_4a"/>
    <property type="match status" value="1"/>
</dbReference>
<evidence type="ECO:0000256" key="1">
    <source>
        <dbReference type="ARBA" id="ARBA00001554"/>
    </source>
</evidence>
<organism evidence="5 6">
    <name type="scientific">Acidovorax soli</name>
    <dbReference type="NCBI Taxonomy" id="592050"/>
    <lineage>
        <taxon>Bacteria</taxon>
        <taxon>Pseudomonadati</taxon>
        <taxon>Pseudomonadota</taxon>
        <taxon>Betaproteobacteria</taxon>
        <taxon>Burkholderiales</taxon>
        <taxon>Comamonadaceae</taxon>
        <taxon>Acidovorax</taxon>
    </lineage>
</organism>
<dbReference type="SUPFAM" id="SSF55248">
    <property type="entry name" value="PCD-like"/>
    <property type="match status" value="1"/>
</dbReference>
<comment type="catalytic activity">
    <reaction evidence="1 4">
        <text>(4aS,6R)-4a-hydroxy-L-erythro-5,6,7,8-tetrahydrobiopterin = (6R)-L-erythro-6,7-dihydrobiopterin + H2O</text>
        <dbReference type="Rhea" id="RHEA:11920"/>
        <dbReference type="ChEBI" id="CHEBI:15377"/>
        <dbReference type="ChEBI" id="CHEBI:15642"/>
        <dbReference type="ChEBI" id="CHEBI:43120"/>
        <dbReference type="EC" id="4.2.1.96"/>
    </reaction>
</comment>
<comment type="caution">
    <text evidence="5">The sequence shown here is derived from an EMBL/GenBank/DDBJ whole genome shotgun (WGS) entry which is preliminary data.</text>
</comment>
<accession>A0A7X0PC52</accession>
<evidence type="ECO:0000313" key="6">
    <source>
        <dbReference type="Proteomes" id="UP000575083"/>
    </source>
</evidence>
<sequence length="99" mass="11139">MKLTPEQLAAQLPTLDGWAHGAERGGVLTREFQFKDFVQAFGFMAQVALHAERMNHHPEWFNVYHRVNVTLTTHDVDGISAKDIEMATLMNRIAAAFTA</sequence>
<dbReference type="NCBIfam" id="NF002018">
    <property type="entry name" value="PRK00823.1-3"/>
    <property type="match status" value="1"/>
</dbReference>
<dbReference type="EMBL" id="JACHLK010000003">
    <property type="protein sequence ID" value="MBB6559175.1"/>
    <property type="molecule type" value="Genomic_DNA"/>
</dbReference>
<dbReference type="PANTHER" id="PTHR12599">
    <property type="entry name" value="PTERIN-4-ALPHA-CARBINOLAMINE DEHYDRATASE"/>
    <property type="match status" value="1"/>
</dbReference>
<dbReference type="RefSeq" id="WP_184856611.1">
    <property type="nucleotide sequence ID" value="NZ_JACHLK010000003.1"/>
</dbReference>
<name>A0A7X0PC52_9BURK</name>
<evidence type="ECO:0000256" key="4">
    <source>
        <dbReference type="HAMAP-Rule" id="MF_00434"/>
    </source>
</evidence>
<keyword evidence="6" id="KW-1185">Reference proteome</keyword>
<dbReference type="GO" id="GO:0006729">
    <property type="term" value="P:tetrahydrobiopterin biosynthetic process"/>
    <property type="evidence" value="ECO:0007669"/>
    <property type="project" value="InterPro"/>
</dbReference>
<dbReference type="HAMAP" id="MF_00434">
    <property type="entry name" value="Pterin_4_alpha"/>
    <property type="match status" value="1"/>
</dbReference>
<dbReference type="EC" id="4.2.1.96" evidence="4"/>